<sequence>MADSEVFTNGDRPLYGQRLLPHILREVSKSDPQKPWALVFETSDIFKGFRTVNVRDISNAVNATAWWMHNQLGRSDHFETVAYIGISDIRYEIVHLASINCGYKLLCISVRNSDSGYLSLLEATKCTKFVCSSELLAKGKHIKDLVPNLQLVQLPSFDEMLSGNIADYPYDKTFAEAENDPVLICHTSGSTGAPKPITLTNGNWAVIDNLRKIPKTPGRKNQDWSLFNYENRGCFLSSFPPFHATGMIAMALPLLYNSVIVVPPPDRPATGESCLEIMHVLERHHRTLRGLLVPPTVLEQLVQEPDGLQQTSKLDFVMFTGGPLAPSVGDRLSKVTDICQLIGSTETGPLPGLVPERKNWSYFEWQPFYKIDMEAWADDAFELHPENPRLWRFHGRTDDVVVLSNGEKFNPVTMEAIVQGHPLLTGALYYGQVTETPQNVSNLEAPEDLEAVEEYVRSSLSGHLPQEPTSDGEDLFTLGLDSLQTLEFTNKLKAGLSSHLEVQGMKDITAKQVYANPSIRSLSRFLYGLLNPECGSPDMMANDDTKREAHAKARQNIAFTSVNAKHDANDARLVYLQVDLSQERFGLQPEVFSDLLADTDVIIHNAWKVDFNHTIESFEPQIAGVRRIVNSSQDSCRNPHIMFVSSVSSVGNWAAVYGAHKAVPESPLEDYSVAQSQGYGESKHVSERILQIAAERCGTQVTILRVGQIAGPLHGGGSWNKSEWLPSLVRTSKELGLIPDSLPDVDWVPDEVKAKPAVKILDFFDGIAQAGDRQPVYETAKGVALSKSMAELPSVSGEWMRTWLKQWDF</sequence>
<reference evidence="4 5" key="1">
    <citation type="submission" date="2017-03" db="EMBL/GenBank/DDBJ databases">
        <title>Genomes of endolithic fungi from Antarctica.</title>
        <authorList>
            <person name="Coleine C."/>
            <person name="Masonjones S."/>
            <person name="Stajich J.E."/>
        </authorList>
    </citation>
    <scope>NUCLEOTIDE SEQUENCE [LARGE SCALE GENOMIC DNA]</scope>
    <source>
        <strain evidence="4 5">CCFEE 5187</strain>
    </source>
</reference>
<dbReference type="Pfam" id="PF23562">
    <property type="entry name" value="AMP-binding_C_3"/>
    <property type="match status" value="1"/>
</dbReference>
<dbReference type="Gene3D" id="1.10.1200.10">
    <property type="entry name" value="ACP-like"/>
    <property type="match status" value="1"/>
</dbReference>
<dbReference type="InterPro" id="IPR009081">
    <property type="entry name" value="PP-bd_ACP"/>
</dbReference>
<evidence type="ECO:0000313" key="5">
    <source>
        <dbReference type="Proteomes" id="UP000308768"/>
    </source>
</evidence>
<dbReference type="Gene3D" id="3.40.50.12780">
    <property type="entry name" value="N-terminal domain of ligase-like"/>
    <property type="match status" value="1"/>
</dbReference>
<dbReference type="Gene3D" id="3.40.50.720">
    <property type="entry name" value="NAD(P)-binding Rossmann-like Domain"/>
    <property type="match status" value="1"/>
</dbReference>
<dbReference type="SUPFAM" id="SSF51735">
    <property type="entry name" value="NAD(P)-binding Rossmann-fold domains"/>
    <property type="match status" value="1"/>
</dbReference>
<dbReference type="InterPro" id="IPR036736">
    <property type="entry name" value="ACP-like_sf"/>
</dbReference>
<dbReference type="PANTHER" id="PTHR43439:SF2">
    <property type="entry name" value="ENZYME, PUTATIVE (JCVI)-RELATED"/>
    <property type="match status" value="1"/>
</dbReference>
<keyword evidence="2" id="KW-0597">Phosphoprotein</keyword>
<dbReference type="PROSITE" id="PS00455">
    <property type="entry name" value="AMP_BINDING"/>
    <property type="match status" value="1"/>
</dbReference>
<dbReference type="AlphaFoldDB" id="A0A4U0W400"/>
<dbReference type="Pfam" id="PF00501">
    <property type="entry name" value="AMP-binding"/>
    <property type="match status" value="1"/>
</dbReference>
<dbReference type="InterPro" id="IPR000873">
    <property type="entry name" value="AMP-dep_synth/lig_dom"/>
</dbReference>
<dbReference type="Proteomes" id="UP000308768">
    <property type="component" value="Unassembled WGS sequence"/>
</dbReference>
<name>A0A4U0W400_9PEZI</name>
<organism evidence="4 5">
    <name type="scientific">Cryomyces minteri</name>
    <dbReference type="NCBI Taxonomy" id="331657"/>
    <lineage>
        <taxon>Eukaryota</taxon>
        <taxon>Fungi</taxon>
        <taxon>Dikarya</taxon>
        <taxon>Ascomycota</taxon>
        <taxon>Pezizomycotina</taxon>
        <taxon>Dothideomycetes</taxon>
        <taxon>Dothideomycetes incertae sedis</taxon>
        <taxon>Cryomyces</taxon>
    </lineage>
</organism>
<dbReference type="OrthoDB" id="429813at2759"/>
<dbReference type="InterPro" id="IPR036291">
    <property type="entry name" value="NAD(P)-bd_dom_sf"/>
</dbReference>
<dbReference type="SUPFAM" id="SSF47336">
    <property type="entry name" value="ACP-like"/>
    <property type="match status" value="1"/>
</dbReference>
<comment type="caution">
    <text evidence="4">The sequence shown here is derived from an EMBL/GenBank/DDBJ whole genome shotgun (WGS) entry which is preliminary data.</text>
</comment>
<evidence type="ECO:0000259" key="3">
    <source>
        <dbReference type="PROSITE" id="PS50075"/>
    </source>
</evidence>
<dbReference type="STRING" id="331657.A0A4U0W400"/>
<keyword evidence="1" id="KW-0596">Phosphopantetheine</keyword>
<feature type="domain" description="Carrier" evidence="3">
    <location>
        <begin position="447"/>
        <end position="530"/>
    </location>
</feature>
<dbReference type="SUPFAM" id="SSF56801">
    <property type="entry name" value="Acetyl-CoA synthetase-like"/>
    <property type="match status" value="1"/>
</dbReference>
<gene>
    <name evidence="4" type="ORF">B0A49_10497</name>
</gene>
<dbReference type="Pfam" id="PF07993">
    <property type="entry name" value="NAD_binding_4"/>
    <property type="match status" value="1"/>
</dbReference>
<dbReference type="PROSITE" id="PS50075">
    <property type="entry name" value="CARRIER"/>
    <property type="match status" value="1"/>
</dbReference>
<evidence type="ECO:0000313" key="4">
    <source>
        <dbReference type="EMBL" id="TKA57030.1"/>
    </source>
</evidence>
<accession>A0A4U0W400</accession>
<dbReference type="InterPro" id="IPR020845">
    <property type="entry name" value="AMP-binding_CS"/>
</dbReference>
<dbReference type="InterPro" id="IPR013120">
    <property type="entry name" value="FAR_NAD-bd"/>
</dbReference>
<keyword evidence="5" id="KW-1185">Reference proteome</keyword>
<proteinExistence type="predicted"/>
<dbReference type="EMBL" id="NAJN01002139">
    <property type="protein sequence ID" value="TKA57030.1"/>
    <property type="molecule type" value="Genomic_DNA"/>
</dbReference>
<dbReference type="Pfam" id="PF00550">
    <property type="entry name" value="PP-binding"/>
    <property type="match status" value="1"/>
</dbReference>
<evidence type="ECO:0000256" key="2">
    <source>
        <dbReference type="ARBA" id="ARBA00022553"/>
    </source>
</evidence>
<protein>
    <recommendedName>
        <fullName evidence="3">Carrier domain-containing protein</fullName>
    </recommendedName>
</protein>
<evidence type="ECO:0000256" key="1">
    <source>
        <dbReference type="ARBA" id="ARBA00022450"/>
    </source>
</evidence>
<dbReference type="InterPro" id="IPR042099">
    <property type="entry name" value="ANL_N_sf"/>
</dbReference>
<dbReference type="InterPro" id="IPR051414">
    <property type="entry name" value="Adenylate-forming_Reductase"/>
</dbReference>
<dbReference type="PANTHER" id="PTHR43439">
    <property type="entry name" value="PHENYLACETATE-COENZYME A LIGASE"/>
    <property type="match status" value="1"/>
</dbReference>